<gene>
    <name evidence="1" type="ORF">BpHYR1_030767</name>
</gene>
<accession>A0A3M7PVA4</accession>
<evidence type="ECO:0000313" key="2">
    <source>
        <dbReference type="Proteomes" id="UP000276133"/>
    </source>
</evidence>
<evidence type="ECO:0000313" key="1">
    <source>
        <dbReference type="EMBL" id="RNA03000.1"/>
    </source>
</evidence>
<name>A0A3M7PVA4_BRAPC</name>
<keyword evidence="2" id="KW-1185">Reference proteome</keyword>
<protein>
    <submittedName>
        <fullName evidence="1">Uncharacterized protein</fullName>
    </submittedName>
</protein>
<dbReference type="AlphaFoldDB" id="A0A3M7PVA4"/>
<reference evidence="1 2" key="1">
    <citation type="journal article" date="2018" name="Sci. Rep.">
        <title>Genomic signatures of local adaptation to the degree of environmental predictability in rotifers.</title>
        <authorList>
            <person name="Franch-Gras L."/>
            <person name="Hahn C."/>
            <person name="Garcia-Roger E.M."/>
            <person name="Carmona M.J."/>
            <person name="Serra M."/>
            <person name="Gomez A."/>
        </authorList>
    </citation>
    <scope>NUCLEOTIDE SEQUENCE [LARGE SCALE GENOMIC DNA]</scope>
    <source>
        <strain evidence="1">HYR1</strain>
    </source>
</reference>
<organism evidence="1 2">
    <name type="scientific">Brachionus plicatilis</name>
    <name type="common">Marine rotifer</name>
    <name type="synonym">Brachionus muelleri</name>
    <dbReference type="NCBI Taxonomy" id="10195"/>
    <lineage>
        <taxon>Eukaryota</taxon>
        <taxon>Metazoa</taxon>
        <taxon>Spiralia</taxon>
        <taxon>Gnathifera</taxon>
        <taxon>Rotifera</taxon>
        <taxon>Eurotatoria</taxon>
        <taxon>Monogononta</taxon>
        <taxon>Pseudotrocha</taxon>
        <taxon>Ploima</taxon>
        <taxon>Brachionidae</taxon>
        <taxon>Brachionus</taxon>
    </lineage>
</organism>
<dbReference type="EMBL" id="REGN01008685">
    <property type="protein sequence ID" value="RNA03000.1"/>
    <property type="molecule type" value="Genomic_DNA"/>
</dbReference>
<sequence>MVNSLSSCGAFGPLRYFSLYRIGELVAIVVKFWSSQTIHMLRTLGPQGSLVEYAAICRIVAKPSKLPVLTWLSFLNRGKERLASRLVVSNFNAPNGTKVYDDLG</sequence>
<dbReference type="Proteomes" id="UP000276133">
    <property type="component" value="Unassembled WGS sequence"/>
</dbReference>
<proteinExistence type="predicted"/>
<comment type="caution">
    <text evidence="1">The sequence shown here is derived from an EMBL/GenBank/DDBJ whole genome shotgun (WGS) entry which is preliminary data.</text>
</comment>